<feature type="compositionally biased region" description="Basic and acidic residues" evidence="6">
    <location>
        <begin position="80"/>
        <end position="121"/>
    </location>
</feature>
<dbReference type="Gene3D" id="1.10.1580.10">
    <property type="match status" value="1"/>
</dbReference>
<organism evidence="8 9">
    <name type="scientific">Dictyostelium purpureum</name>
    <name type="common">Slime mold</name>
    <dbReference type="NCBI Taxonomy" id="5786"/>
    <lineage>
        <taxon>Eukaryota</taxon>
        <taxon>Amoebozoa</taxon>
        <taxon>Evosea</taxon>
        <taxon>Eumycetozoa</taxon>
        <taxon>Dictyostelia</taxon>
        <taxon>Dictyosteliales</taxon>
        <taxon>Dictyosteliaceae</taxon>
        <taxon>Dictyostelium</taxon>
    </lineage>
</organism>
<dbReference type="EMBL" id="GL871264">
    <property type="protein sequence ID" value="EGC31276.1"/>
    <property type="molecule type" value="Genomic_DNA"/>
</dbReference>
<dbReference type="Pfam" id="PF08701">
    <property type="entry name" value="GN3L_Grn1"/>
    <property type="match status" value="1"/>
</dbReference>
<comment type="subcellular location">
    <subcellularLocation>
        <location evidence="1">Nucleus</location>
    </subcellularLocation>
</comment>
<dbReference type="PANTHER" id="PTHR11089:SF30">
    <property type="entry name" value="GUANINE NUCLEOTIDE-BINDING PROTEIN-LIKE 3 HOMOLOG"/>
    <property type="match status" value="1"/>
</dbReference>
<evidence type="ECO:0000259" key="7">
    <source>
        <dbReference type="PROSITE" id="PS51721"/>
    </source>
</evidence>
<feature type="compositionally biased region" description="Basic and acidic residues" evidence="6">
    <location>
        <begin position="63"/>
        <end position="73"/>
    </location>
</feature>
<dbReference type="InterPro" id="IPR027417">
    <property type="entry name" value="P-loop_NTPase"/>
</dbReference>
<dbReference type="FunCoup" id="F0ZXP1">
    <property type="interactions" value="828"/>
</dbReference>
<keyword evidence="3" id="KW-0175">Coiled coil</keyword>
<dbReference type="OMA" id="FKLDGLW"/>
<dbReference type="InParanoid" id="F0ZXP1"/>
<feature type="compositionally biased region" description="Polar residues" evidence="6">
    <location>
        <begin position="513"/>
        <end position="534"/>
    </location>
</feature>
<evidence type="ECO:0000313" key="8">
    <source>
        <dbReference type="EMBL" id="EGC31276.1"/>
    </source>
</evidence>
<dbReference type="PROSITE" id="PS51721">
    <property type="entry name" value="G_CP"/>
    <property type="match status" value="1"/>
</dbReference>
<evidence type="ECO:0000256" key="3">
    <source>
        <dbReference type="ARBA" id="ARBA00023054"/>
    </source>
</evidence>
<dbReference type="KEGG" id="dpp:DICPUDRAFT_82812"/>
<dbReference type="FunFam" id="3.40.50.300:FF:000493">
    <property type="entry name" value="Guanine nucleotide-binding protein-like 3-like protein"/>
    <property type="match status" value="1"/>
</dbReference>
<evidence type="ECO:0000256" key="5">
    <source>
        <dbReference type="ARBA" id="ARBA00023242"/>
    </source>
</evidence>
<gene>
    <name evidence="8" type="ORF">DICPUDRAFT_82812</name>
</gene>
<dbReference type="Pfam" id="PF01926">
    <property type="entry name" value="MMR_HSR1"/>
    <property type="match status" value="1"/>
</dbReference>
<dbReference type="Gene3D" id="3.40.50.300">
    <property type="entry name" value="P-loop containing nucleotide triphosphate hydrolases"/>
    <property type="match status" value="1"/>
</dbReference>
<dbReference type="VEuPathDB" id="AmoebaDB:DICPUDRAFT_82812"/>
<feature type="compositionally biased region" description="Acidic residues" evidence="6">
    <location>
        <begin position="577"/>
        <end position="598"/>
    </location>
</feature>
<dbReference type="eggNOG" id="KOG2484">
    <property type="taxonomic scope" value="Eukaryota"/>
</dbReference>
<feature type="region of interest" description="Disordered" evidence="6">
    <location>
        <begin position="63"/>
        <end position="121"/>
    </location>
</feature>
<dbReference type="Proteomes" id="UP000001064">
    <property type="component" value="Unassembled WGS sequence"/>
</dbReference>
<feature type="region of interest" description="Disordered" evidence="6">
    <location>
        <begin position="1"/>
        <end position="50"/>
    </location>
</feature>
<feature type="region of interest" description="Disordered" evidence="6">
    <location>
        <begin position="452"/>
        <end position="598"/>
    </location>
</feature>
<dbReference type="STRING" id="5786.F0ZXP1"/>
<dbReference type="InterPro" id="IPR023179">
    <property type="entry name" value="GTP-bd_ortho_bundle_sf"/>
</dbReference>
<name>F0ZXP1_DICPU</name>
<keyword evidence="9" id="KW-1185">Reference proteome</keyword>
<evidence type="ECO:0000256" key="4">
    <source>
        <dbReference type="ARBA" id="ARBA00023134"/>
    </source>
</evidence>
<evidence type="ECO:0000313" key="9">
    <source>
        <dbReference type="Proteomes" id="UP000001064"/>
    </source>
</evidence>
<keyword evidence="2" id="KW-0547">Nucleotide-binding</keyword>
<dbReference type="CDD" id="cd04178">
    <property type="entry name" value="Nucleostemin_like"/>
    <property type="match status" value="1"/>
</dbReference>
<evidence type="ECO:0000256" key="1">
    <source>
        <dbReference type="ARBA" id="ARBA00004123"/>
    </source>
</evidence>
<dbReference type="InterPro" id="IPR014813">
    <property type="entry name" value="Gnl3_N_dom"/>
</dbReference>
<dbReference type="PANTHER" id="PTHR11089">
    <property type="entry name" value="GTP-BINDING PROTEIN-RELATED"/>
    <property type="match status" value="1"/>
</dbReference>
<dbReference type="InterPro" id="IPR006073">
    <property type="entry name" value="GTP-bd"/>
</dbReference>
<feature type="domain" description="CP-type G" evidence="7">
    <location>
        <begin position="135"/>
        <end position="320"/>
    </location>
</feature>
<dbReference type="OrthoDB" id="10266128at2759"/>
<feature type="compositionally biased region" description="Basic residues" evidence="6">
    <location>
        <begin position="552"/>
        <end position="564"/>
    </location>
</feature>
<feature type="compositionally biased region" description="Acidic residues" evidence="6">
    <location>
        <begin position="461"/>
        <end position="508"/>
    </location>
</feature>
<proteinExistence type="predicted"/>
<dbReference type="InterPro" id="IPR030378">
    <property type="entry name" value="G_CP_dom"/>
</dbReference>
<dbReference type="GeneID" id="10505933"/>
<feature type="compositionally biased region" description="Basic and acidic residues" evidence="6">
    <location>
        <begin position="32"/>
        <end position="46"/>
    </location>
</feature>
<dbReference type="FunFam" id="1.10.1580.10:FF:000002">
    <property type="entry name" value="Guanine nucleotide-binding protein-like 3 (nucleolar)-like"/>
    <property type="match status" value="1"/>
</dbReference>
<dbReference type="GO" id="GO:0005730">
    <property type="term" value="C:nucleolus"/>
    <property type="evidence" value="ECO:0000318"/>
    <property type="project" value="GO_Central"/>
</dbReference>
<dbReference type="AlphaFoldDB" id="F0ZXP1"/>
<protein>
    <recommendedName>
        <fullName evidence="7">CP-type G domain-containing protein</fullName>
    </recommendedName>
</protein>
<evidence type="ECO:0000256" key="2">
    <source>
        <dbReference type="ARBA" id="ARBA00022741"/>
    </source>
</evidence>
<evidence type="ECO:0000256" key="6">
    <source>
        <dbReference type="SAM" id="MobiDB-lite"/>
    </source>
</evidence>
<accession>F0ZXP1</accession>
<dbReference type="SUPFAM" id="SSF52540">
    <property type="entry name" value="P-loop containing nucleoside triphosphate hydrolases"/>
    <property type="match status" value="1"/>
</dbReference>
<dbReference type="GO" id="GO:0005525">
    <property type="term" value="F:GTP binding"/>
    <property type="evidence" value="ECO:0007669"/>
    <property type="project" value="UniProtKB-KW"/>
</dbReference>
<keyword evidence="4" id="KW-0342">GTP-binding</keyword>
<dbReference type="InterPro" id="IPR050755">
    <property type="entry name" value="TRAFAC_YlqF/YawG_RiboMat"/>
</dbReference>
<feature type="compositionally biased region" description="Basic residues" evidence="6">
    <location>
        <begin position="1"/>
        <end position="31"/>
    </location>
</feature>
<keyword evidence="5" id="KW-0539">Nucleus</keyword>
<sequence>MGKHRASKRQSLHHKHKVEKKVAEHRRKVRKFAKEHPELNKAKKDPGIPNLWPFKEDLLTKIENHKQQLSEEKKKKKEQRRLEQMASARKDVASMVQDAKRRESEFERKQEELEERMSKGTFEKERSDNSLRSFYREVKKVIEAADVIIQVLDARDPMGCRCLDIEKMILERYTNKKIVLVLNKIDLVPRENVQMWLKYLRNFYPTLAFKCSTQNQRRNLGQSSINAETATQDALNSTESLGAEQLLQLLKNYSRSLNIKTSVSVGIIGYPNVGKSSLINSLKRTRSVGVGATPGFTKIAQEVHLDKNVKLLDSPGIVPVKGNVDENIILRNVVKLEKVADPIAPVEAILQRCSQKQILEIYEIAEFSSTVEFLSQVANKRKKVGKGGIADLHATALSVIRDWTGGKIPFYTQPPKIQVKSTIVNQFSDELNIDQTDLLSTISNAGTSFASLKSSEPVVGDLDESLFDEEDEDDEEEMEEDDDEEEMEDEEEEEEDEEEMDEDEDDDMDLLRYQQQKQIVQSKVTKQVSNNKAKVQNLKDENDQYNPQQNKSLKKQNKKLKKKFGIVSLNNTKQDYSDDDEQVDDNEDDEDIDEGEVF</sequence>
<reference evidence="9" key="1">
    <citation type="journal article" date="2011" name="Genome Biol.">
        <title>Comparative genomics of the social amoebae Dictyostelium discoideum and Dictyostelium purpureum.</title>
        <authorList>
            <consortium name="US DOE Joint Genome Institute (JGI-PGF)"/>
            <person name="Sucgang R."/>
            <person name="Kuo A."/>
            <person name="Tian X."/>
            <person name="Salerno W."/>
            <person name="Parikh A."/>
            <person name="Feasley C.L."/>
            <person name="Dalin E."/>
            <person name="Tu H."/>
            <person name="Huang E."/>
            <person name="Barry K."/>
            <person name="Lindquist E."/>
            <person name="Shapiro H."/>
            <person name="Bruce D."/>
            <person name="Schmutz J."/>
            <person name="Salamov A."/>
            <person name="Fey P."/>
            <person name="Gaudet P."/>
            <person name="Anjard C."/>
            <person name="Babu M.M."/>
            <person name="Basu S."/>
            <person name="Bushmanova Y."/>
            <person name="van der Wel H."/>
            <person name="Katoh-Kurasawa M."/>
            <person name="Dinh C."/>
            <person name="Coutinho P.M."/>
            <person name="Saito T."/>
            <person name="Elias M."/>
            <person name="Schaap P."/>
            <person name="Kay R.R."/>
            <person name="Henrissat B."/>
            <person name="Eichinger L."/>
            <person name="Rivero F."/>
            <person name="Putnam N.H."/>
            <person name="West C.M."/>
            <person name="Loomis W.F."/>
            <person name="Chisholm R.L."/>
            <person name="Shaulsky G."/>
            <person name="Strassmann J.E."/>
            <person name="Queller D.C."/>
            <person name="Kuspa A."/>
            <person name="Grigoriev I.V."/>
        </authorList>
    </citation>
    <scope>NUCLEOTIDE SEQUENCE [LARGE SCALE GENOMIC DNA]</scope>
    <source>
        <strain evidence="9">QSDP1</strain>
    </source>
</reference>
<dbReference type="RefSeq" id="XP_003292185.1">
    <property type="nucleotide sequence ID" value="XM_003292137.1"/>
</dbReference>